<dbReference type="Proteomes" id="UP000260721">
    <property type="component" value="Unassembled WGS sequence"/>
</dbReference>
<dbReference type="EMBL" id="QUSK01000021">
    <property type="protein sequence ID" value="RGD74818.1"/>
    <property type="molecule type" value="Genomic_DNA"/>
</dbReference>
<proteinExistence type="predicted"/>
<protein>
    <submittedName>
        <fullName evidence="1">Uncharacterized protein</fullName>
    </submittedName>
</protein>
<name>A0A3E3E1K8_9FIRM</name>
<organism evidence="1 2">
    <name type="scientific">Faecalicoccus pleomorphus</name>
    <dbReference type="NCBI Taxonomy" id="1323"/>
    <lineage>
        <taxon>Bacteria</taxon>
        <taxon>Bacillati</taxon>
        <taxon>Bacillota</taxon>
        <taxon>Erysipelotrichia</taxon>
        <taxon>Erysipelotrichales</taxon>
        <taxon>Erysipelotrichaceae</taxon>
        <taxon>Faecalicoccus</taxon>
    </lineage>
</organism>
<sequence length="157" mass="18375">MCYNIKFKNFTVHASNRCMNKTLFLDGNTPSEETLKTFERVLEGFQVSKKGFSFYDTLENRMKLKTLDRDFVPVMDVKIERELNKYIQYDTKQAILKSLVSNQIYTGFIRYENDLFVIYKSATSKSKIAVADENLSVIHYYKNGKVTKTECLDLLPF</sequence>
<evidence type="ECO:0000313" key="2">
    <source>
        <dbReference type="Proteomes" id="UP000260721"/>
    </source>
</evidence>
<comment type="caution">
    <text evidence="1">The sequence shown here is derived from an EMBL/GenBank/DDBJ whole genome shotgun (WGS) entry which is preliminary data.</text>
</comment>
<dbReference type="AlphaFoldDB" id="A0A3E3E1K8"/>
<accession>A0A3E3E1K8</accession>
<evidence type="ECO:0000313" key="1">
    <source>
        <dbReference type="EMBL" id="RGD74818.1"/>
    </source>
</evidence>
<gene>
    <name evidence="1" type="ORF">DXC78_09275</name>
</gene>
<reference evidence="1 2" key="1">
    <citation type="submission" date="2018-08" db="EMBL/GenBank/DDBJ databases">
        <title>A genome reference for cultivated species of the human gut microbiota.</title>
        <authorList>
            <person name="Zou Y."/>
            <person name="Xue W."/>
            <person name="Luo G."/>
        </authorList>
    </citation>
    <scope>NUCLEOTIDE SEQUENCE [LARGE SCALE GENOMIC DNA]</scope>
    <source>
        <strain evidence="1 2">TF08-11</strain>
    </source>
</reference>